<dbReference type="FunFam" id="3.40.50.720:FF:000084">
    <property type="entry name" value="Short-chain dehydrogenase reductase"/>
    <property type="match status" value="1"/>
</dbReference>
<dbReference type="EMBL" id="UINC01000928">
    <property type="protein sequence ID" value="SUZ64112.1"/>
    <property type="molecule type" value="Genomic_DNA"/>
</dbReference>
<proteinExistence type="inferred from homology"/>
<dbReference type="NCBIfam" id="NF005559">
    <property type="entry name" value="PRK07231.1"/>
    <property type="match status" value="1"/>
</dbReference>
<dbReference type="InterPro" id="IPR002347">
    <property type="entry name" value="SDR_fam"/>
</dbReference>
<evidence type="ECO:0008006" key="3">
    <source>
        <dbReference type="Google" id="ProtNLM"/>
    </source>
</evidence>
<evidence type="ECO:0000256" key="1">
    <source>
        <dbReference type="ARBA" id="ARBA00006484"/>
    </source>
</evidence>
<dbReference type="PANTHER" id="PTHR43943">
    <property type="entry name" value="DEHYDROGENASE/REDUCTASE (SDR FAMILY) MEMBER 4"/>
    <property type="match status" value="1"/>
</dbReference>
<protein>
    <recommendedName>
        <fullName evidence="3">3-oxoacyl-ACP reductase</fullName>
    </recommendedName>
</protein>
<gene>
    <name evidence="2" type="ORF">METZ01_LOCUS16966</name>
</gene>
<evidence type="ECO:0000313" key="2">
    <source>
        <dbReference type="EMBL" id="SUZ64112.1"/>
    </source>
</evidence>
<dbReference type="Gene3D" id="3.40.50.720">
    <property type="entry name" value="NAD(P)-binding Rossmann-like Domain"/>
    <property type="match status" value="1"/>
</dbReference>
<accession>A0A381PAV2</accession>
<reference evidence="2" key="1">
    <citation type="submission" date="2018-05" db="EMBL/GenBank/DDBJ databases">
        <authorList>
            <person name="Lanie J.A."/>
            <person name="Ng W.-L."/>
            <person name="Kazmierczak K.M."/>
            <person name="Andrzejewski T.M."/>
            <person name="Davidsen T.M."/>
            <person name="Wayne K.J."/>
            <person name="Tettelin H."/>
            <person name="Glass J.I."/>
            <person name="Rusch D."/>
            <person name="Podicherti R."/>
            <person name="Tsui H.-C.T."/>
            <person name="Winkler M.E."/>
        </authorList>
    </citation>
    <scope>NUCLEOTIDE SEQUENCE</scope>
</reference>
<comment type="similarity">
    <text evidence="1">Belongs to the short-chain dehydrogenases/reductases (SDR) family.</text>
</comment>
<dbReference type="Pfam" id="PF13561">
    <property type="entry name" value="adh_short_C2"/>
    <property type="match status" value="1"/>
</dbReference>
<dbReference type="SUPFAM" id="SSF51735">
    <property type="entry name" value="NAD(P)-binding Rossmann-fold domains"/>
    <property type="match status" value="1"/>
</dbReference>
<dbReference type="PRINTS" id="PR00081">
    <property type="entry name" value="GDHRDH"/>
</dbReference>
<dbReference type="CDD" id="cd05233">
    <property type="entry name" value="SDR_c"/>
    <property type="match status" value="1"/>
</dbReference>
<dbReference type="PRINTS" id="PR00080">
    <property type="entry name" value="SDRFAMILY"/>
</dbReference>
<dbReference type="AlphaFoldDB" id="A0A381PAV2"/>
<sequence length="256" mass="27431">MDLRLDGKTALVTGGSAGIGKGIATIFAAAGAQVMITSRKAEKCEAALVDIGGDSDYIASHIGQLEEAERVIDATIERFGAVDILVNNAATNPWAGPMIDCDVPRLDKTYEVNLRAPLQWTQTAWQRWMQEHGGSVINIASVGGHTTSEALGVYCMFKDALMHMTRQLAAELGPKVRVNCIAPGLIRTDFAKVLWDGPRGQMISDMLPLRRLGEPEDIGEAALYLSAGASWMTGNILNIDGGELIRIAGELPLEEG</sequence>
<dbReference type="PANTHER" id="PTHR43943:SF2">
    <property type="entry name" value="DEHYDROGENASE_REDUCTASE 4"/>
    <property type="match status" value="1"/>
</dbReference>
<dbReference type="InterPro" id="IPR036291">
    <property type="entry name" value="NAD(P)-bd_dom_sf"/>
</dbReference>
<name>A0A381PAV2_9ZZZZ</name>
<organism evidence="2">
    <name type="scientific">marine metagenome</name>
    <dbReference type="NCBI Taxonomy" id="408172"/>
    <lineage>
        <taxon>unclassified sequences</taxon>
        <taxon>metagenomes</taxon>
        <taxon>ecological metagenomes</taxon>
    </lineage>
</organism>